<dbReference type="Pfam" id="PF00294">
    <property type="entry name" value="PfkB"/>
    <property type="match status" value="1"/>
</dbReference>
<evidence type="ECO:0000256" key="4">
    <source>
        <dbReference type="ARBA" id="ARBA00022777"/>
    </source>
</evidence>
<dbReference type="Pfam" id="PF01467">
    <property type="entry name" value="CTP_transf_like"/>
    <property type="match status" value="1"/>
</dbReference>
<keyword evidence="3" id="KW-0808">Transferase</keyword>
<comment type="function">
    <text evidence="1">Catalyzes the phosphorylation of D-glycero-D-manno-heptose 7-phosphate at the C-1 position to selectively form D-glycero-beta-D-manno-heptose-1,7-bisphosphate.</text>
</comment>
<evidence type="ECO:0000256" key="3">
    <source>
        <dbReference type="ARBA" id="ARBA00022679"/>
    </source>
</evidence>
<comment type="function">
    <text evidence="2">Catalyzes the ADP transfer from ATP to D-glycero-beta-D-manno-heptose 1-phosphate, yielding ADP-D-glycero-beta-D-manno-heptose.</text>
</comment>
<dbReference type="EMBL" id="UINC01052894">
    <property type="protein sequence ID" value="SVB68755.1"/>
    <property type="molecule type" value="Genomic_DNA"/>
</dbReference>
<evidence type="ECO:0000256" key="2">
    <source>
        <dbReference type="ARBA" id="ARBA00003753"/>
    </source>
</evidence>
<name>A0A382G1T9_9ZZZZ</name>
<sequence>MSKEKTVFVAGNFNVLHPGHLRLLRFASECGEKLIVGVFSDRISGEGSYVPEELRLEGVKSNSWVDKVILIDDSVTEIIDKIRPDIVVKGKEHQNKFNPEEKILQSYGAKLLFGSGETTFSSLDILHKEFSQSTLKDITLPLEYMSRHSIDVNNLKGLIKGFSSLKVLVIGDLIIDEYITCEALGMSQEDPTIVVTPLDTTRFIGGAGIVAQHASGLGAQVEFVSVSGSDEARDYAQNAFKKSGVNAHLIVDESRPTTIKQKFRSKGKSLLRVNHLHQDAINSSLQDKIIKIIDSVIEDVDLLVFSDFNYGCLPQLLVDKLIKLANAHNVMLAADSQSSSQIGDISRFRGVNLITPTEREARISSRNHEDGLVVLVQQLKKLSSTDNIFLKMGEEGMLIYSGDTNGNEFLTDSISALNTSPRDVAGAGDSLLISGALTMTAGGSIWEAALIGSLAAAIQVGRVGNTSLKSKELLKELT</sequence>
<dbReference type="GO" id="GO:0016773">
    <property type="term" value="F:phosphotransferase activity, alcohol group as acceptor"/>
    <property type="evidence" value="ECO:0007669"/>
    <property type="project" value="InterPro"/>
</dbReference>
<proteinExistence type="predicted"/>
<dbReference type="NCBIfam" id="TIGR00125">
    <property type="entry name" value="cyt_tran_rel"/>
    <property type="match status" value="1"/>
</dbReference>
<dbReference type="PANTHER" id="PTHR46969">
    <property type="entry name" value="BIFUNCTIONAL PROTEIN HLDE"/>
    <property type="match status" value="1"/>
</dbReference>
<evidence type="ECO:0000259" key="8">
    <source>
        <dbReference type="Pfam" id="PF01467"/>
    </source>
</evidence>
<dbReference type="PANTHER" id="PTHR46969:SF1">
    <property type="entry name" value="BIFUNCTIONAL PROTEIN HLDE"/>
    <property type="match status" value="1"/>
</dbReference>
<evidence type="ECO:0000256" key="1">
    <source>
        <dbReference type="ARBA" id="ARBA00002319"/>
    </source>
</evidence>
<keyword evidence="4" id="KW-0418">Kinase</keyword>
<protein>
    <recommendedName>
        <fullName evidence="10">Cytidyltransferase-like domain-containing protein</fullName>
    </recommendedName>
</protein>
<dbReference type="Gene3D" id="3.40.50.620">
    <property type="entry name" value="HUPs"/>
    <property type="match status" value="1"/>
</dbReference>
<reference evidence="9" key="1">
    <citation type="submission" date="2018-05" db="EMBL/GenBank/DDBJ databases">
        <authorList>
            <person name="Lanie J.A."/>
            <person name="Ng W.-L."/>
            <person name="Kazmierczak K.M."/>
            <person name="Andrzejewski T.M."/>
            <person name="Davidsen T.M."/>
            <person name="Wayne K.J."/>
            <person name="Tettelin H."/>
            <person name="Glass J.I."/>
            <person name="Rusch D."/>
            <person name="Podicherti R."/>
            <person name="Tsui H.-C.T."/>
            <person name="Winkler M.E."/>
        </authorList>
    </citation>
    <scope>NUCLEOTIDE SEQUENCE</scope>
</reference>
<dbReference type="InterPro" id="IPR011913">
    <property type="entry name" value="RfaE_dom_I"/>
</dbReference>
<dbReference type="SUPFAM" id="SSF53613">
    <property type="entry name" value="Ribokinase-like"/>
    <property type="match status" value="1"/>
</dbReference>
<organism evidence="9">
    <name type="scientific">marine metagenome</name>
    <dbReference type="NCBI Taxonomy" id="408172"/>
    <lineage>
        <taxon>unclassified sequences</taxon>
        <taxon>metagenomes</taxon>
        <taxon>ecological metagenomes</taxon>
    </lineage>
</organism>
<dbReference type="Gene3D" id="3.40.1190.20">
    <property type="match status" value="1"/>
</dbReference>
<evidence type="ECO:0000256" key="6">
    <source>
        <dbReference type="ARBA" id="ARBA00023277"/>
    </source>
</evidence>
<evidence type="ECO:0008006" key="10">
    <source>
        <dbReference type="Google" id="ProtNLM"/>
    </source>
</evidence>
<dbReference type="SUPFAM" id="SSF52374">
    <property type="entry name" value="Nucleotidylyl transferase"/>
    <property type="match status" value="1"/>
</dbReference>
<evidence type="ECO:0000256" key="5">
    <source>
        <dbReference type="ARBA" id="ARBA00023268"/>
    </source>
</evidence>
<dbReference type="AlphaFoldDB" id="A0A382G1T9"/>
<dbReference type="InterPro" id="IPR004821">
    <property type="entry name" value="Cyt_trans-like"/>
</dbReference>
<evidence type="ECO:0000259" key="7">
    <source>
        <dbReference type="Pfam" id="PF00294"/>
    </source>
</evidence>
<keyword evidence="5" id="KW-0511">Multifunctional enzyme</keyword>
<dbReference type="CDD" id="cd01172">
    <property type="entry name" value="RfaE_like"/>
    <property type="match status" value="1"/>
</dbReference>
<dbReference type="GO" id="GO:0005829">
    <property type="term" value="C:cytosol"/>
    <property type="evidence" value="ECO:0007669"/>
    <property type="project" value="TreeGrafter"/>
</dbReference>
<dbReference type="GO" id="GO:0033786">
    <property type="term" value="F:heptose-1-phosphate adenylyltransferase activity"/>
    <property type="evidence" value="ECO:0007669"/>
    <property type="project" value="TreeGrafter"/>
</dbReference>
<feature type="domain" description="Cytidyltransferase-like" evidence="8">
    <location>
        <begin position="9"/>
        <end position="104"/>
    </location>
</feature>
<keyword evidence="6" id="KW-0119">Carbohydrate metabolism</keyword>
<gene>
    <name evidence="9" type="ORF">METZ01_LOCUS221609</name>
</gene>
<evidence type="ECO:0000313" key="9">
    <source>
        <dbReference type="EMBL" id="SVB68755.1"/>
    </source>
</evidence>
<dbReference type="InterPro" id="IPR029056">
    <property type="entry name" value="Ribokinase-like"/>
</dbReference>
<dbReference type="InterPro" id="IPR014729">
    <property type="entry name" value="Rossmann-like_a/b/a_fold"/>
</dbReference>
<dbReference type="InterPro" id="IPR011611">
    <property type="entry name" value="PfkB_dom"/>
</dbReference>
<dbReference type="GO" id="GO:0033785">
    <property type="term" value="F:heptose 7-phosphate kinase activity"/>
    <property type="evidence" value="ECO:0007669"/>
    <property type="project" value="TreeGrafter"/>
</dbReference>
<feature type="domain" description="Carbohydrate kinase PfkB" evidence="7">
    <location>
        <begin position="166"/>
        <end position="467"/>
    </location>
</feature>
<accession>A0A382G1T9</accession>